<proteinExistence type="inferred from homology"/>
<evidence type="ECO:0000256" key="1">
    <source>
        <dbReference type="ARBA" id="ARBA00010994"/>
    </source>
</evidence>
<dbReference type="KEGG" id="btab:109036478"/>
<reference evidence="4" key="1">
    <citation type="submission" date="2021-12" db="EMBL/GenBank/DDBJ databases">
        <authorList>
            <person name="King R."/>
        </authorList>
    </citation>
    <scope>NUCLEOTIDE SEQUENCE</scope>
</reference>
<dbReference type="GO" id="GO:0046785">
    <property type="term" value="P:microtubule polymerization"/>
    <property type="evidence" value="ECO:0007669"/>
    <property type="project" value="InterPro"/>
</dbReference>
<comment type="similarity">
    <text evidence="1">Belongs to the TPPP family.</text>
</comment>
<dbReference type="InterPro" id="IPR008907">
    <property type="entry name" value="TPP/p25"/>
</dbReference>
<dbReference type="PANTHER" id="PTHR12932:SF9">
    <property type="entry name" value="TUBULIN POLYMERIZATION-PROMOTING PROTEIN HOMOLOG"/>
    <property type="match status" value="1"/>
</dbReference>
<organism evidence="4 5">
    <name type="scientific">Bemisia tabaci</name>
    <name type="common">Sweetpotato whitefly</name>
    <name type="synonym">Aleurodes tabaci</name>
    <dbReference type="NCBI Taxonomy" id="7038"/>
    <lineage>
        <taxon>Eukaryota</taxon>
        <taxon>Metazoa</taxon>
        <taxon>Ecdysozoa</taxon>
        <taxon>Arthropoda</taxon>
        <taxon>Hexapoda</taxon>
        <taxon>Insecta</taxon>
        <taxon>Pterygota</taxon>
        <taxon>Neoptera</taxon>
        <taxon>Paraneoptera</taxon>
        <taxon>Hemiptera</taxon>
        <taxon>Sternorrhyncha</taxon>
        <taxon>Aleyrodoidea</taxon>
        <taxon>Aleyrodidae</taxon>
        <taxon>Aleyrodinae</taxon>
        <taxon>Bemisia</taxon>
    </lineage>
</organism>
<evidence type="ECO:0000313" key="4">
    <source>
        <dbReference type="EMBL" id="CAH0388805.1"/>
    </source>
</evidence>
<keyword evidence="5" id="KW-1185">Reference proteome</keyword>
<dbReference type="AlphaFoldDB" id="A0A9P0F4M8"/>
<dbReference type="GO" id="GO:0005874">
    <property type="term" value="C:microtubule"/>
    <property type="evidence" value="ECO:0007669"/>
    <property type="project" value="TreeGrafter"/>
</dbReference>
<gene>
    <name evidence="4" type="ORF">BEMITA_LOCUS7692</name>
</gene>
<feature type="compositionally biased region" description="Basic and acidic residues" evidence="3">
    <location>
        <begin position="117"/>
        <end position="159"/>
    </location>
</feature>
<feature type="compositionally biased region" description="Polar residues" evidence="3">
    <location>
        <begin position="22"/>
        <end position="36"/>
    </location>
</feature>
<dbReference type="Pfam" id="PF05517">
    <property type="entry name" value="p25-alpha"/>
    <property type="match status" value="1"/>
</dbReference>
<feature type="region of interest" description="Disordered" evidence="3">
    <location>
        <begin position="1"/>
        <end position="159"/>
    </location>
</feature>
<evidence type="ECO:0000256" key="2">
    <source>
        <dbReference type="ARBA" id="ARBA00069104"/>
    </source>
</evidence>
<feature type="region of interest" description="Disordered" evidence="3">
    <location>
        <begin position="274"/>
        <end position="317"/>
    </location>
</feature>
<feature type="compositionally biased region" description="Polar residues" evidence="3">
    <location>
        <begin position="308"/>
        <end position="317"/>
    </location>
</feature>
<feature type="compositionally biased region" description="Basic and acidic residues" evidence="3">
    <location>
        <begin position="280"/>
        <end position="298"/>
    </location>
</feature>
<dbReference type="InterPro" id="IPR011992">
    <property type="entry name" value="EF-hand-dom_pair"/>
</dbReference>
<sequence>MASSTEKKSENIPNGKVETGAHTKNSTSPLKNQSSPDKGRTSPDKGRTSPDKGRTSPTKGGTSPDKGRTSPQKDGGGPPPKNQAPEKGRTSPTKGQPLQPKNGDRGNAQKSTSPTKETAKNEKRPEGVKKSEPSRPGRDKSQGPKATKTEPTKEPSAAFKEKFALFSKFGDTKSDGKLITLSQSDKWMKQAKVVDGKKITTTDTAIHFKKLKSMKVSLKDYNQFIEDLAKTKGVAADEIRNKLADCGAPAVGGAGAENKKVEATVNRLTDVSKYTGSHKQRFDESGKGKGIAGRKDVPDSSGYVHGYQNKNSYNKTH</sequence>
<dbReference type="EMBL" id="OU963865">
    <property type="protein sequence ID" value="CAH0388805.1"/>
    <property type="molecule type" value="Genomic_DNA"/>
</dbReference>
<dbReference type="GO" id="GO:0001578">
    <property type="term" value="P:microtubule bundle formation"/>
    <property type="evidence" value="ECO:0007669"/>
    <property type="project" value="TreeGrafter"/>
</dbReference>
<accession>A0A9P0F4M8</accession>
<feature type="compositionally biased region" description="Basic and acidic residues" evidence="3">
    <location>
        <begin position="37"/>
        <end position="54"/>
    </location>
</feature>
<feature type="compositionally biased region" description="Basic and acidic residues" evidence="3">
    <location>
        <begin position="1"/>
        <end position="10"/>
    </location>
</feature>
<dbReference type="GO" id="GO:0015631">
    <property type="term" value="F:tubulin binding"/>
    <property type="evidence" value="ECO:0007669"/>
    <property type="project" value="InterPro"/>
</dbReference>
<evidence type="ECO:0000313" key="5">
    <source>
        <dbReference type="Proteomes" id="UP001152759"/>
    </source>
</evidence>
<dbReference type="Gene3D" id="1.10.238.10">
    <property type="entry name" value="EF-hand"/>
    <property type="match status" value="1"/>
</dbReference>
<dbReference type="FunFam" id="1.10.238.10:FF:000266">
    <property type="entry name" value="TPPP family protein"/>
    <property type="match status" value="1"/>
</dbReference>
<name>A0A9P0F4M8_BEMTA</name>
<dbReference type="PANTHER" id="PTHR12932">
    <property type="entry name" value="P25 ALPHA-RELATED"/>
    <property type="match status" value="1"/>
</dbReference>
<protein>
    <recommendedName>
        <fullName evidence="2">Tubulin polymerization-promoting protein homolog</fullName>
    </recommendedName>
</protein>
<dbReference type="GO" id="GO:0032273">
    <property type="term" value="P:positive regulation of protein polymerization"/>
    <property type="evidence" value="ECO:0007669"/>
    <property type="project" value="TreeGrafter"/>
</dbReference>
<dbReference type="SUPFAM" id="SSF47473">
    <property type="entry name" value="EF-hand"/>
    <property type="match status" value="1"/>
</dbReference>
<evidence type="ECO:0000256" key="3">
    <source>
        <dbReference type="SAM" id="MobiDB-lite"/>
    </source>
</evidence>
<dbReference type="Proteomes" id="UP001152759">
    <property type="component" value="Chromosome 4"/>
</dbReference>